<sequence length="25" mass="2860">LNKDTKVHLMKKYENASLKGCIKVV</sequence>
<comment type="caution">
    <text evidence="1">The sequence shown here is derived from an EMBL/GenBank/DDBJ whole genome shotgun (WGS) entry which is preliminary data.</text>
</comment>
<evidence type="ECO:0000313" key="1">
    <source>
        <dbReference type="EMBL" id="ETJ37080.1"/>
    </source>
</evidence>
<dbReference type="AlphaFoldDB" id="W1Y5Y4"/>
<accession>W1Y5Y4</accession>
<gene>
    <name evidence="1" type="ORF">Q604_UNBC08686G0001</name>
</gene>
<reference evidence="1" key="1">
    <citation type="submission" date="2013-12" db="EMBL/GenBank/DDBJ databases">
        <title>A Varibaculum cambriense genome reconstructed from a premature infant gut community with otherwise low bacterial novelty that shifts toward anaerobic metabolism during the third week of life.</title>
        <authorList>
            <person name="Brown C.T."/>
            <person name="Sharon I."/>
            <person name="Thomas B.C."/>
            <person name="Castelle C.J."/>
            <person name="Morowitz M.J."/>
            <person name="Banfield J.F."/>
        </authorList>
    </citation>
    <scope>NUCLEOTIDE SEQUENCE</scope>
</reference>
<organism evidence="1">
    <name type="scientific">human gut metagenome</name>
    <dbReference type="NCBI Taxonomy" id="408170"/>
    <lineage>
        <taxon>unclassified sequences</taxon>
        <taxon>metagenomes</taxon>
        <taxon>organismal metagenomes</taxon>
    </lineage>
</organism>
<name>W1Y5Y4_9ZZZZ</name>
<proteinExistence type="predicted"/>
<feature type="non-terminal residue" evidence="1">
    <location>
        <position position="1"/>
    </location>
</feature>
<protein>
    <submittedName>
        <fullName evidence="1">Uncharacterized protein</fullName>
    </submittedName>
</protein>
<dbReference type="EMBL" id="AZMM01008686">
    <property type="protein sequence ID" value="ETJ37080.1"/>
    <property type="molecule type" value="Genomic_DNA"/>
</dbReference>